<accession>A0AAE9LC76</accession>
<proteinExistence type="predicted"/>
<name>A0AAE9LC76_BRUAO</name>
<dbReference type="Proteomes" id="UP001056690">
    <property type="component" value="Chromosome 1"/>
</dbReference>
<evidence type="ECO:0000313" key="3">
    <source>
        <dbReference type="Proteomes" id="UP001056690"/>
    </source>
</evidence>
<keyword evidence="1" id="KW-0732">Signal</keyword>
<sequence>MRHIILAAALLSATAVHAADNDQSPDAICGAWGRLAGKIMEMRQLEIPMSEALALSGNGAEGTVARQLVMKAYDLPAYDTPSNQQRSIDSFRNQIELQCFKEKT</sequence>
<dbReference type="EMBL" id="CP098117">
    <property type="protein sequence ID" value="URS49449.1"/>
    <property type="molecule type" value="Genomic_DNA"/>
</dbReference>
<feature type="chain" id="PRO_5042188858" evidence="1">
    <location>
        <begin position="19"/>
        <end position="104"/>
    </location>
</feature>
<feature type="signal peptide" evidence="1">
    <location>
        <begin position="1"/>
        <end position="18"/>
    </location>
</feature>
<organism evidence="2 3">
    <name type="scientific">Brucella abortus</name>
    <dbReference type="NCBI Taxonomy" id="235"/>
    <lineage>
        <taxon>Bacteria</taxon>
        <taxon>Pseudomonadati</taxon>
        <taxon>Pseudomonadota</taxon>
        <taxon>Alphaproteobacteria</taxon>
        <taxon>Hyphomicrobiales</taxon>
        <taxon>Brucellaceae</taxon>
        <taxon>Brucella/Ochrobactrum group</taxon>
        <taxon>Brucella</taxon>
    </lineage>
</organism>
<protein>
    <submittedName>
        <fullName evidence="2">Uncharacterized protein</fullName>
    </submittedName>
</protein>
<evidence type="ECO:0000313" key="2">
    <source>
        <dbReference type="EMBL" id="URS49449.1"/>
    </source>
</evidence>
<reference evidence="2" key="1">
    <citation type="submission" date="2022-05" db="EMBL/GenBank/DDBJ databases">
        <title>Brucella abortus biovar 1 isolated from water buffalo in Campania region.</title>
        <authorList>
            <person name="Riccardi M.G."/>
            <person name="Paradiso R."/>
            <person name="Borriello G."/>
        </authorList>
    </citation>
    <scope>NUCLEOTIDE SEQUENCE</scope>
    <source>
        <strain evidence="2">69841</strain>
    </source>
</reference>
<gene>
    <name evidence="2" type="ORF">NBW10_00240</name>
</gene>
<dbReference type="AlphaFoldDB" id="A0AAE9LC76"/>
<evidence type="ECO:0000256" key="1">
    <source>
        <dbReference type="SAM" id="SignalP"/>
    </source>
</evidence>